<keyword evidence="1" id="KW-0472">Membrane</keyword>
<feature type="transmembrane region" description="Helical" evidence="1">
    <location>
        <begin position="357"/>
        <end position="379"/>
    </location>
</feature>
<dbReference type="Pfam" id="PF16868">
    <property type="entry name" value="NMT1_3"/>
    <property type="match status" value="1"/>
</dbReference>
<name>A0A2S9YIR4_9BACT</name>
<keyword evidence="1" id="KW-0812">Transmembrane</keyword>
<dbReference type="AlphaFoldDB" id="A0A2S9YIR4"/>
<dbReference type="PANTHER" id="PTHR42941:SF1">
    <property type="entry name" value="SLL1037 PROTEIN"/>
    <property type="match status" value="1"/>
</dbReference>
<organism evidence="2 3">
    <name type="scientific">Enhygromyxa salina</name>
    <dbReference type="NCBI Taxonomy" id="215803"/>
    <lineage>
        <taxon>Bacteria</taxon>
        <taxon>Pseudomonadati</taxon>
        <taxon>Myxococcota</taxon>
        <taxon>Polyangia</taxon>
        <taxon>Nannocystales</taxon>
        <taxon>Nannocystaceae</taxon>
        <taxon>Enhygromyxa</taxon>
    </lineage>
</organism>
<accession>A0A2S9YIR4</accession>
<evidence type="ECO:0008006" key="4">
    <source>
        <dbReference type="Google" id="ProtNLM"/>
    </source>
</evidence>
<dbReference type="EMBL" id="PVNL01000100">
    <property type="protein sequence ID" value="PRQ04989.1"/>
    <property type="molecule type" value="Genomic_DNA"/>
</dbReference>
<dbReference type="RefSeq" id="WP_181234068.1">
    <property type="nucleotide sequence ID" value="NZ_PVNL01000100.1"/>
</dbReference>
<gene>
    <name evidence="2" type="ORF">ENSA7_49220</name>
</gene>
<evidence type="ECO:0000313" key="2">
    <source>
        <dbReference type="EMBL" id="PRQ04989.1"/>
    </source>
</evidence>
<dbReference type="PANTHER" id="PTHR42941">
    <property type="entry name" value="SLL1037 PROTEIN"/>
    <property type="match status" value="1"/>
</dbReference>
<evidence type="ECO:0000256" key="1">
    <source>
        <dbReference type="SAM" id="Phobius"/>
    </source>
</evidence>
<protein>
    <recommendedName>
        <fullName evidence="4">TRAP transporter solute receptor, TAXI family</fullName>
    </recommendedName>
</protein>
<keyword evidence="1" id="KW-1133">Transmembrane helix</keyword>
<proteinExistence type="predicted"/>
<comment type="caution">
    <text evidence="2">The sequence shown here is derived from an EMBL/GenBank/DDBJ whole genome shotgun (WGS) entry which is preliminary data.</text>
</comment>
<dbReference type="Proteomes" id="UP000238823">
    <property type="component" value="Unassembled WGS sequence"/>
</dbReference>
<dbReference type="Gene3D" id="3.40.190.10">
    <property type="entry name" value="Periplasmic binding protein-like II"/>
    <property type="match status" value="2"/>
</dbReference>
<dbReference type="InterPro" id="IPR011852">
    <property type="entry name" value="TRAP_TAXI"/>
</dbReference>
<dbReference type="Gene3D" id="3.40.50.720">
    <property type="entry name" value="NAD(P)-binding Rossmann-like Domain"/>
    <property type="match status" value="1"/>
</dbReference>
<dbReference type="NCBIfam" id="TIGR02122">
    <property type="entry name" value="TRAP_TAXI"/>
    <property type="match status" value="1"/>
</dbReference>
<dbReference type="SUPFAM" id="SSF53850">
    <property type="entry name" value="Periplasmic binding protein-like II"/>
    <property type="match status" value="1"/>
</dbReference>
<sequence length="792" mass="85489">MSRPAKLAALLVAVLVVWITWWTPVARAQDPAAEPAELAPLPAGTIRFGAGSKGGGFSQTGDALADALAQVDVSTRIHVENTGGSCDNVRKLARGEVDAALVQYDVAAEAFAASAVGDHALEDGAQSGWMCELSSAELAGVELQLVAAIDDSAVHVIVRRPVRLDDFSSVGDRPIFVGQLGSGSMETSKVILGAAGLTLDDVNSLPIKNKAAMAAMQNGELLMMLRTTEIGDDAIAGLLASGMAGLNALPSSVIERLIDGFPYYRICQIDAHSYPGLEFGVPSVCVSTVVLTARRDGVDALSDAQVQDLIAGLRWIEHNPVEGLPPVAVRWRDFAEREPVPLHPGAGLTERRDFAIYWAKVFAALALAAGLLVLLRRFLRRKGLLGNPLSGNLEGQLSNPLVPFAGFLLIVVAATIVVWNLEHDSNARVRTLNDSFWEMNMFATGNFDSESLKTSTARVIGAAATIAGLGLLAWFTAALTSILSRDQMRLFRRLRNHIVILNFREEMLQLVRVLRSPGPLRQRSIHVVVSDTLPPRVRQQLTKVRGLTIYQQNPEVPEDLVDLRLPRAARVIVLQGGYHPLRIARAVHHACVRLDPGARLEASKHAALGVSPSVHSPALAGDDARGARATVPVTLVEATNGDAADGLFDPFSRWLVPVPARQLADAWLATACVDPTFGELFNDIVSFRDDNSELYTVELSESFHGKTWRELRKLLFTAQGRAGIVPIGLYRGHQGRLAYEASDVQDSSPQAAIARRLRVNPPLHTVLSAGDRVLAFAEDEADLRKVLNRRSK</sequence>
<feature type="transmembrane region" description="Helical" evidence="1">
    <location>
        <begin position="459"/>
        <end position="483"/>
    </location>
</feature>
<feature type="transmembrane region" description="Helical" evidence="1">
    <location>
        <begin position="400"/>
        <end position="421"/>
    </location>
</feature>
<reference evidence="2 3" key="1">
    <citation type="submission" date="2018-03" db="EMBL/GenBank/DDBJ databases">
        <title>Draft Genome Sequences of the Obligatory Marine Myxobacteria Enhygromyxa salina SWB007.</title>
        <authorList>
            <person name="Poehlein A."/>
            <person name="Moghaddam J.A."/>
            <person name="Harms H."/>
            <person name="Alanjari M."/>
            <person name="Koenig G.M."/>
            <person name="Daniel R."/>
            <person name="Schaeberle T.F."/>
        </authorList>
    </citation>
    <scope>NUCLEOTIDE SEQUENCE [LARGE SCALE GENOMIC DNA]</scope>
    <source>
        <strain evidence="2 3">SWB007</strain>
    </source>
</reference>
<evidence type="ECO:0000313" key="3">
    <source>
        <dbReference type="Proteomes" id="UP000238823"/>
    </source>
</evidence>